<dbReference type="InterPro" id="IPR051035">
    <property type="entry name" value="Mito_inheritance_9"/>
</dbReference>
<keyword evidence="1" id="KW-0808">Transferase</keyword>
<dbReference type="EMBL" id="JAPWDS010000003">
    <property type="protein sequence ID" value="KAJ5502127.1"/>
    <property type="molecule type" value="Genomic_DNA"/>
</dbReference>
<dbReference type="AlphaFoldDB" id="A0A9W9XRL7"/>
<dbReference type="GO" id="GO:0004674">
    <property type="term" value="F:protein serine/threonine kinase activity"/>
    <property type="evidence" value="ECO:0007669"/>
    <property type="project" value="UniProtKB-KW"/>
</dbReference>
<organism evidence="1 2">
    <name type="scientific">Penicillium fimorum</name>
    <dbReference type="NCBI Taxonomy" id="1882269"/>
    <lineage>
        <taxon>Eukaryota</taxon>
        <taxon>Fungi</taxon>
        <taxon>Dikarya</taxon>
        <taxon>Ascomycota</taxon>
        <taxon>Pezizomycotina</taxon>
        <taxon>Eurotiomycetes</taxon>
        <taxon>Eurotiomycetidae</taxon>
        <taxon>Eurotiales</taxon>
        <taxon>Aspergillaceae</taxon>
        <taxon>Penicillium</taxon>
    </lineage>
</organism>
<dbReference type="PANTHER" id="PTHR36091">
    <property type="entry name" value="ALTERED INHERITANCE OF MITOCHONDRIA PROTEIN 9, MITOCHONDRIAL"/>
    <property type="match status" value="1"/>
</dbReference>
<reference evidence="1" key="2">
    <citation type="journal article" date="2023" name="IMA Fungus">
        <title>Comparative genomic study of the Penicillium genus elucidates a diverse pangenome and 15 lateral gene transfer events.</title>
        <authorList>
            <person name="Petersen C."/>
            <person name="Sorensen T."/>
            <person name="Nielsen M.R."/>
            <person name="Sondergaard T.E."/>
            <person name="Sorensen J.L."/>
            <person name="Fitzpatrick D.A."/>
            <person name="Frisvad J.C."/>
            <person name="Nielsen K.L."/>
        </authorList>
    </citation>
    <scope>NUCLEOTIDE SEQUENCE</scope>
    <source>
        <strain evidence="1">IBT 29495</strain>
    </source>
</reference>
<evidence type="ECO:0000313" key="2">
    <source>
        <dbReference type="Proteomes" id="UP001149954"/>
    </source>
</evidence>
<sequence>MQPMLGCMLLKISIDIVPWKTDSKPLSKLHTGAQCQIHTPVLVKSLLSPFSVQMIFRCLKSTAGLRRQTIQSELDILSWNVHQTLQQLNITAFLDDIVAIKKRMFDTPFATIGSLYFKGDIATDLQSKLYTSGTSEETNDTDIYCIGPIADYGFWHGRRPTLDLDRYPWNDPTQYLLATVQKELQWTENFWKAYRMLPLQSRYMVVSPYLLPKDPENVSNRPTLHHPNFTFANVIVDPDTFRITSIIDWQHAVIVPLSLIAGHPNMFQHPPLARLENLEPRTQPLGYVEMNPQEQAEIEYHLQISQPPILSAVNKLHLGALRDPLVFLRQQLVEYSGCQWWGNLTTLRGALMYLNDT</sequence>
<dbReference type="GO" id="GO:0005739">
    <property type="term" value="C:mitochondrion"/>
    <property type="evidence" value="ECO:0007669"/>
    <property type="project" value="TreeGrafter"/>
</dbReference>
<gene>
    <name evidence="1" type="ORF">N7463_005001</name>
</gene>
<dbReference type="PANTHER" id="PTHR36091:SF2">
    <property type="entry name" value="AMINOGLYCOSIDE PHOSPHOTRANSFERASE DOMAIN-CONTAINING PROTEIN"/>
    <property type="match status" value="1"/>
</dbReference>
<evidence type="ECO:0000313" key="1">
    <source>
        <dbReference type="EMBL" id="KAJ5502127.1"/>
    </source>
</evidence>
<comment type="caution">
    <text evidence="1">The sequence shown here is derived from an EMBL/GenBank/DDBJ whole genome shotgun (WGS) entry which is preliminary data.</text>
</comment>
<protein>
    <submittedName>
        <fullName evidence="1">Serine/threonine protein kinase</fullName>
    </submittedName>
</protein>
<accession>A0A9W9XRL7</accession>
<dbReference type="Proteomes" id="UP001149954">
    <property type="component" value="Unassembled WGS sequence"/>
</dbReference>
<keyword evidence="1" id="KW-0418">Kinase</keyword>
<proteinExistence type="predicted"/>
<dbReference type="Gene3D" id="3.90.1200.10">
    <property type="match status" value="1"/>
</dbReference>
<reference evidence="1" key="1">
    <citation type="submission" date="2022-12" db="EMBL/GenBank/DDBJ databases">
        <authorList>
            <person name="Petersen C."/>
        </authorList>
    </citation>
    <scope>NUCLEOTIDE SEQUENCE</scope>
    <source>
        <strain evidence="1">IBT 29495</strain>
    </source>
</reference>
<keyword evidence="1" id="KW-0723">Serine/threonine-protein kinase</keyword>
<dbReference type="OrthoDB" id="10003767at2759"/>
<keyword evidence="2" id="KW-1185">Reference proteome</keyword>
<name>A0A9W9XRL7_9EURO</name>